<evidence type="ECO:0000313" key="3">
    <source>
        <dbReference type="Proteomes" id="UP000094801"/>
    </source>
</evidence>
<feature type="region of interest" description="Disordered" evidence="1">
    <location>
        <begin position="1"/>
        <end position="44"/>
    </location>
</feature>
<gene>
    <name evidence="2" type="ORF">CANARDRAFT_29874</name>
</gene>
<dbReference type="EMBL" id="KV453862">
    <property type="protein sequence ID" value="ODV83657.1"/>
    <property type="molecule type" value="Genomic_DNA"/>
</dbReference>
<organism evidence="2 3">
    <name type="scientific">[Candida] arabinofermentans NRRL YB-2248</name>
    <dbReference type="NCBI Taxonomy" id="983967"/>
    <lineage>
        <taxon>Eukaryota</taxon>
        <taxon>Fungi</taxon>
        <taxon>Dikarya</taxon>
        <taxon>Ascomycota</taxon>
        <taxon>Saccharomycotina</taxon>
        <taxon>Pichiomycetes</taxon>
        <taxon>Pichiales</taxon>
        <taxon>Pichiaceae</taxon>
        <taxon>Ogataea</taxon>
        <taxon>Ogataea/Candida clade</taxon>
    </lineage>
</organism>
<feature type="compositionally biased region" description="Basic and acidic residues" evidence="1">
    <location>
        <begin position="144"/>
        <end position="155"/>
    </location>
</feature>
<sequence>MEKKNSLVYTSQGIDLTHLDDDEDDDGDVSMIEPKKEESTKPLSKTATRVLNILNGDTDLVNEKKPVVEKEQEKLKEPIKSDSKVTTNINGFTFSKSNSPANPAGSVSQVQTPTNVTKPVSVFQQTTTIKAPTPAFSINSMLNGKEDVKESKNNDIEIIDLDDESDEDDEVYNEEEEEEEEEDDEEEEEEQDEEEEEQEEEEEEEEEVEEVKQDQASEGNLHKSAPAISILPSVSSSNGLNIKPSTNGTAIASISNSNSTPLTTTKEVIEEFTFPDVEMADPELLKKLDENLEEYYRSVFIF</sequence>
<feature type="region of interest" description="Disordered" evidence="1">
    <location>
        <begin position="90"/>
        <end position="114"/>
    </location>
</feature>
<dbReference type="Proteomes" id="UP000094801">
    <property type="component" value="Unassembled WGS sequence"/>
</dbReference>
<feature type="region of interest" description="Disordered" evidence="1">
    <location>
        <begin position="126"/>
        <end position="260"/>
    </location>
</feature>
<protein>
    <submittedName>
        <fullName evidence="2">Uncharacterized protein</fullName>
    </submittedName>
</protein>
<reference evidence="3" key="1">
    <citation type="submission" date="2016-04" db="EMBL/GenBank/DDBJ databases">
        <title>Comparative genomics of biotechnologically important yeasts.</title>
        <authorList>
            <consortium name="DOE Joint Genome Institute"/>
            <person name="Riley R."/>
            <person name="Haridas S."/>
            <person name="Wolfe K.H."/>
            <person name="Lopes M.R."/>
            <person name="Hittinger C.T."/>
            <person name="Goker M."/>
            <person name="Salamov A."/>
            <person name="Wisecaver J."/>
            <person name="Long T.M."/>
            <person name="Aerts A.L."/>
            <person name="Barry K."/>
            <person name="Choi C."/>
            <person name="Clum A."/>
            <person name="Coughlan A.Y."/>
            <person name="Deshpande S."/>
            <person name="Douglass A.P."/>
            <person name="Hanson S.J."/>
            <person name="Klenk H.-P."/>
            <person name="Labutti K."/>
            <person name="Lapidus A."/>
            <person name="Lindquist E."/>
            <person name="Lipzen A."/>
            <person name="Meier-Kolthoff J.P."/>
            <person name="Ohm R.A."/>
            <person name="Otillar R.P."/>
            <person name="Pangilinan J."/>
            <person name="Peng Y."/>
            <person name="Rokas A."/>
            <person name="Rosa C.A."/>
            <person name="Scheuner C."/>
            <person name="Sibirny A.A."/>
            <person name="Slot J.C."/>
            <person name="Stielow J.B."/>
            <person name="Sun H."/>
            <person name="Kurtzman C.P."/>
            <person name="Blackwell M."/>
            <person name="Grigoriev I.V."/>
            <person name="Jeffries T.W."/>
        </authorList>
    </citation>
    <scope>NUCLEOTIDE SEQUENCE [LARGE SCALE GENOMIC DNA]</scope>
    <source>
        <strain evidence="3">NRRL YB-2248</strain>
    </source>
</reference>
<feature type="compositionally biased region" description="Polar residues" evidence="1">
    <location>
        <begin position="232"/>
        <end position="260"/>
    </location>
</feature>
<accession>A0A1E4SW13</accession>
<evidence type="ECO:0000313" key="2">
    <source>
        <dbReference type="EMBL" id="ODV83657.1"/>
    </source>
</evidence>
<feature type="compositionally biased region" description="Polar residues" evidence="1">
    <location>
        <begin position="126"/>
        <end position="142"/>
    </location>
</feature>
<name>A0A1E4SW13_9ASCO</name>
<feature type="compositionally biased region" description="Acidic residues" evidence="1">
    <location>
        <begin position="157"/>
        <end position="209"/>
    </location>
</feature>
<evidence type="ECO:0000256" key="1">
    <source>
        <dbReference type="SAM" id="MobiDB-lite"/>
    </source>
</evidence>
<keyword evidence="3" id="KW-1185">Reference proteome</keyword>
<proteinExistence type="predicted"/>
<dbReference type="AlphaFoldDB" id="A0A1E4SW13"/>